<keyword evidence="6" id="KW-1185">Reference proteome</keyword>
<dbReference type="STRING" id="686624.SAMN04488242_0094"/>
<dbReference type="PANTHER" id="PTHR44846:SF17">
    <property type="entry name" value="GNTR-FAMILY TRANSCRIPTIONAL REGULATOR"/>
    <property type="match status" value="1"/>
</dbReference>
<dbReference type="SUPFAM" id="SSF64288">
    <property type="entry name" value="Chorismate lyase-like"/>
    <property type="match status" value="1"/>
</dbReference>
<accession>A0A1G9H5J3</accession>
<dbReference type="PRINTS" id="PR00035">
    <property type="entry name" value="HTHGNTR"/>
</dbReference>
<dbReference type="Gene3D" id="3.40.1410.10">
    <property type="entry name" value="Chorismate lyase-like"/>
    <property type="match status" value="1"/>
</dbReference>
<organism evidence="5 6">
    <name type="scientific">Tessaracoccus oleiagri</name>
    <dbReference type="NCBI Taxonomy" id="686624"/>
    <lineage>
        <taxon>Bacteria</taxon>
        <taxon>Bacillati</taxon>
        <taxon>Actinomycetota</taxon>
        <taxon>Actinomycetes</taxon>
        <taxon>Propionibacteriales</taxon>
        <taxon>Propionibacteriaceae</taxon>
        <taxon>Tessaracoccus</taxon>
    </lineage>
</organism>
<dbReference type="GO" id="GO:0003677">
    <property type="term" value="F:DNA binding"/>
    <property type="evidence" value="ECO:0007669"/>
    <property type="project" value="UniProtKB-KW"/>
</dbReference>
<dbReference type="GO" id="GO:0003700">
    <property type="term" value="F:DNA-binding transcription factor activity"/>
    <property type="evidence" value="ECO:0007669"/>
    <property type="project" value="InterPro"/>
</dbReference>
<proteinExistence type="predicted"/>
<keyword evidence="2 5" id="KW-0238">DNA-binding</keyword>
<dbReference type="EMBL" id="FNGP01000001">
    <property type="protein sequence ID" value="SDL08246.1"/>
    <property type="molecule type" value="Genomic_DNA"/>
</dbReference>
<dbReference type="Pfam" id="PF07702">
    <property type="entry name" value="UTRA"/>
    <property type="match status" value="1"/>
</dbReference>
<dbReference type="OrthoDB" id="3194402at2"/>
<evidence type="ECO:0000256" key="1">
    <source>
        <dbReference type="ARBA" id="ARBA00023015"/>
    </source>
</evidence>
<evidence type="ECO:0000259" key="4">
    <source>
        <dbReference type="PROSITE" id="PS50949"/>
    </source>
</evidence>
<evidence type="ECO:0000313" key="5">
    <source>
        <dbReference type="EMBL" id="SDL08246.1"/>
    </source>
</evidence>
<protein>
    <submittedName>
        <fullName evidence="5">DNA-binding transcriptional regulator, GntR family</fullName>
    </submittedName>
</protein>
<dbReference type="GO" id="GO:0045892">
    <property type="term" value="P:negative regulation of DNA-templated transcription"/>
    <property type="evidence" value="ECO:0007669"/>
    <property type="project" value="TreeGrafter"/>
</dbReference>
<dbReference type="Gene3D" id="1.10.10.10">
    <property type="entry name" value="Winged helix-like DNA-binding domain superfamily/Winged helix DNA-binding domain"/>
    <property type="match status" value="1"/>
</dbReference>
<dbReference type="InterPro" id="IPR036388">
    <property type="entry name" value="WH-like_DNA-bd_sf"/>
</dbReference>
<dbReference type="AlphaFoldDB" id="A0A1G9H5J3"/>
<keyword evidence="3" id="KW-0804">Transcription</keyword>
<dbReference type="InterPro" id="IPR011663">
    <property type="entry name" value="UTRA"/>
</dbReference>
<dbReference type="CDD" id="cd07377">
    <property type="entry name" value="WHTH_GntR"/>
    <property type="match status" value="1"/>
</dbReference>
<dbReference type="PANTHER" id="PTHR44846">
    <property type="entry name" value="MANNOSYL-D-GLYCERATE TRANSPORT/METABOLISM SYSTEM REPRESSOR MNGR-RELATED"/>
    <property type="match status" value="1"/>
</dbReference>
<dbReference type="InterPro" id="IPR036390">
    <property type="entry name" value="WH_DNA-bd_sf"/>
</dbReference>
<dbReference type="Pfam" id="PF00392">
    <property type="entry name" value="GntR"/>
    <property type="match status" value="1"/>
</dbReference>
<gene>
    <name evidence="5" type="ORF">SAMN04488242_0094</name>
</gene>
<name>A0A1G9H5J3_9ACTN</name>
<evidence type="ECO:0000256" key="2">
    <source>
        <dbReference type="ARBA" id="ARBA00023125"/>
    </source>
</evidence>
<dbReference type="SUPFAM" id="SSF46785">
    <property type="entry name" value="Winged helix' DNA-binding domain"/>
    <property type="match status" value="1"/>
</dbReference>
<dbReference type="Proteomes" id="UP000199475">
    <property type="component" value="Unassembled WGS sequence"/>
</dbReference>
<dbReference type="PROSITE" id="PS50949">
    <property type="entry name" value="HTH_GNTR"/>
    <property type="match status" value="1"/>
</dbReference>
<dbReference type="InterPro" id="IPR000524">
    <property type="entry name" value="Tscrpt_reg_HTH_GntR"/>
</dbReference>
<evidence type="ECO:0000256" key="3">
    <source>
        <dbReference type="ARBA" id="ARBA00023163"/>
    </source>
</evidence>
<dbReference type="InterPro" id="IPR050679">
    <property type="entry name" value="Bact_HTH_transcr_reg"/>
</dbReference>
<dbReference type="SMART" id="SM00345">
    <property type="entry name" value="HTH_GNTR"/>
    <property type="match status" value="1"/>
</dbReference>
<dbReference type="SMART" id="SM00866">
    <property type="entry name" value="UTRA"/>
    <property type="match status" value="1"/>
</dbReference>
<sequence>MSKEQFALDIVVDRKSPIPLHAQIAGPLAQLIESGKLPPGTRLEDEVSMANRLQVSRPTARKALETLANRGLIVRRRGAGTEVTPRQVHRPMALTSLHEDLMKAGHTPRTSVLEWSEEPATPAIATALGLAEGSTVVHLRRLRMIEHRPLAILTNYLPPEIAPSREELSRKGFYELLKERGVEIAIGVQQIGARLATAEEARLLNEPPGAALLTMQRTAYDTAHKAVEFGMHVYRASQYTYSQTVFAN</sequence>
<evidence type="ECO:0000313" key="6">
    <source>
        <dbReference type="Proteomes" id="UP000199475"/>
    </source>
</evidence>
<dbReference type="RefSeq" id="WP_093247879.1">
    <property type="nucleotide sequence ID" value="NZ_FNGP01000001.1"/>
</dbReference>
<feature type="domain" description="HTH gntR-type" evidence="4">
    <location>
        <begin position="18"/>
        <end position="86"/>
    </location>
</feature>
<keyword evidence="1" id="KW-0805">Transcription regulation</keyword>
<dbReference type="InterPro" id="IPR028978">
    <property type="entry name" value="Chorismate_lyase_/UTRA_dom_sf"/>
</dbReference>
<reference evidence="5 6" key="1">
    <citation type="submission" date="2016-10" db="EMBL/GenBank/DDBJ databases">
        <authorList>
            <person name="de Groot N.N."/>
        </authorList>
    </citation>
    <scope>NUCLEOTIDE SEQUENCE [LARGE SCALE GENOMIC DNA]</scope>
    <source>
        <strain evidence="5 6">CGMCC 1.9159</strain>
    </source>
</reference>